<evidence type="ECO:0000256" key="1">
    <source>
        <dbReference type="PROSITE-ProRule" id="PRU00023"/>
    </source>
</evidence>
<dbReference type="PANTHER" id="PTHR22677:SF4">
    <property type="entry name" value="USHER SYNDROME TYPE-1G PROTEIN-LIKE PROTEIN"/>
    <property type="match status" value="1"/>
</dbReference>
<dbReference type="OrthoDB" id="194358at2759"/>
<sequence length="217" mass="24396">MDILHPLSHDNPVLQCVLEGDVQGLHAIFEDPADEHHEQCSKFLLQEDLLGRNPLFLACILGRSEVVKELAKYGANINQQTARGYSPLHCAAAWGQVDVLKALIELGSDILLLNFHGEKACEIAARYNKTECVDLLKWAEAKLALKSYISFIQQTISNPEKVHGKLHKDDKKQAMNACKSKNEWLQNTKNPTTQDFVDQKQQLENAVQPIFTKLNTP</sequence>
<dbReference type="SUPFAM" id="SSF48403">
    <property type="entry name" value="Ankyrin repeat"/>
    <property type="match status" value="1"/>
</dbReference>
<dbReference type="PANTHER" id="PTHR22677">
    <property type="entry name" value="ANKYRIN REPEAT DOMAIN-CONTAINING PROTEIN 60"/>
    <property type="match status" value="1"/>
</dbReference>
<dbReference type="InterPro" id="IPR039323">
    <property type="entry name" value="ANKRD_45/46/60"/>
</dbReference>
<dbReference type="Proteomes" id="UP000770717">
    <property type="component" value="Unassembled WGS sequence"/>
</dbReference>
<keyword evidence="3" id="KW-1185">Reference proteome</keyword>
<dbReference type="Gene3D" id="1.25.40.20">
    <property type="entry name" value="Ankyrin repeat-containing domain"/>
    <property type="match status" value="1"/>
</dbReference>
<dbReference type="InterPro" id="IPR029048">
    <property type="entry name" value="HSP70_C_sf"/>
</dbReference>
<gene>
    <name evidence="2" type="ORF">GDO78_009249</name>
</gene>
<reference evidence="2" key="1">
    <citation type="thesis" date="2020" institute="ProQuest LLC" country="789 East Eisenhower Parkway, Ann Arbor, MI, USA">
        <title>Comparative Genomics and Chromosome Evolution.</title>
        <authorList>
            <person name="Mudd A.B."/>
        </authorList>
    </citation>
    <scope>NUCLEOTIDE SEQUENCE</scope>
    <source>
        <strain evidence="2">HN-11 Male</strain>
        <tissue evidence="2">Kidney and liver</tissue>
    </source>
</reference>
<accession>A0A8J6FAF1</accession>
<feature type="repeat" description="ANK" evidence="1">
    <location>
        <begin position="83"/>
        <end position="115"/>
    </location>
</feature>
<organism evidence="2 3">
    <name type="scientific">Eleutherodactylus coqui</name>
    <name type="common">Puerto Rican coqui</name>
    <dbReference type="NCBI Taxonomy" id="57060"/>
    <lineage>
        <taxon>Eukaryota</taxon>
        <taxon>Metazoa</taxon>
        <taxon>Chordata</taxon>
        <taxon>Craniata</taxon>
        <taxon>Vertebrata</taxon>
        <taxon>Euteleostomi</taxon>
        <taxon>Amphibia</taxon>
        <taxon>Batrachia</taxon>
        <taxon>Anura</taxon>
        <taxon>Neobatrachia</taxon>
        <taxon>Hyloidea</taxon>
        <taxon>Eleutherodactylidae</taxon>
        <taxon>Eleutherodactylinae</taxon>
        <taxon>Eleutherodactylus</taxon>
        <taxon>Eleutherodactylus</taxon>
    </lineage>
</organism>
<dbReference type="InterPro" id="IPR002110">
    <property type="entry name" value="Ankyrin_rpt"/>
</dbReference>
<protein>
    <recommendedName>
        <fullName evidence="4">Ankyrin repeat domain-containing protein 45</fullName>
    </recommendedName>
</protein>
<dbReference type="AlphaFoldDB" id="A0A8J6FAF1"/>
<dbReference type="EMBL" id="WNTK01000005">
    <property type="protein sequence ID" value="KAG9483195.1"/>
    <property type="molecule type" value="Genomic_DNA"/>
</dbReference>
<dbReference type="InterPro" id="IPR036770">
    <property type="entry name" value="Ankyrin_rpt-contain_sf"/>
</dbReference>
<keyword evidence="1" id="KW-0040">ANK repeat</keyword>
<dbReference type="Gene3D" id="1.20.1270.10">
    <property type="match status" value="1"/>
</dbReference>
<dbReference type="PROSITE" id="PS50088">
    <property type="entry name" value="ANK_REPEAT"/>
    <property type="match status" value="2"/>
</dbReference>
<dbReference type="PROSITE" id="PS50297">
    <property type="entry name" value="ANK_REP_REGION"/>
    <property type="match status" value="2"/>
</dbReference>
<proteinExistence type="predicted"/>
<dbReference type="SUPFAM" id="SSF100934">
    <property type="entry name" value="Heat shock protein 70kD (HSP70), C-terminal subdomain"/>
    <property type="match status" value="1"/>
</dbReference>
<evidence type="ECO:0008006" key="4">
    <source>
        <dbReference type="Google" id="ProtNLM"/>
    </source>
</evidence>
<name>A0A8J6FAF1_ELECQ</name>
<evidence type="ECO:0000313" key="2">
    <source>
        <dbReference type="EMBL" id="KAG9483195.1"/>
    </source>
</evidence>
<dbReference type="Pfam" id="PF12796">
    <property type="entry name" value="Ank_2"/>
    <property type="match status" value="1"/>
</dbReference>
<feature type="repeat" description="ANK" evidence="1">
    <location>
        <begin position="50"/>
        <end position="82"/>
    </location>
</feature>
<evidence type="ECO:0000313" key="3">
    <source>
        <dbReference type="Proteomes" id="UP000770717"/>
    </source>
</evidence>
<comment type="caution">
    <text evidence="2">The sequence shown here is derived from an EMBL/GenBank/DDBJ whole genome shotgun (WGS) entry which is preliminary data.</text>
</comment>
<dbReference type="SMART" id="SM00248">
    <property type="entry name" value="ANK"/>
    <property type="match status" value="2"/>
</dbReference>